<feature type="transmembrane region" description="Helical" evidence="1">
    <location>
        <begin position="127"/>
        <end position="152"/>
    </location>
</feature>
<evidence type="ECO:0000313" key="2">
    <source>
        <dbReference type="EMBL" id="SEW41781.1"/>
    </source>
</evidence>
<sequence length="316" mass="36679">MVWNRKRFKEKAKKAFVKNYAYAVAVCFLVAFIAGESANSVKIITKYDATREQAMNAVSQISKYSNRQAIIDWLSDIHIFPEKTDNVEDSTKKGLYVSVIEDLVSNDTLLLRQYELNKEYVMNNRTVMAIGIGMGSLIILLFDLFIGNTLIVGKRRFFMENRIKNGFRTPIGTMLYCYKKGLYGKTVKIMFFRDLYIFLWMLTVVGGIIKYYEYRAIPYILADNLQLSKKEIFKLSKSIMNGYKWKFFVLDLSFVLWNILESLTFGIAGIFYIVPYIAATKTEAYMAIRNEAVTLNKPYSECLKNPLFDENIDEYL</sequence>
<dbReference type="STRING" id="99656.SAMN05421659_11819"/>
<dbReference type="PANTHER" id="PTHR40076">
    <property type="entry name" value="MEMBRANE PROTEIN-RELATED"/>
    <property type="match status" value="1"/>
</dbReference>
<keyword evidence="1" id="KW-0472">Membrane</keyword>
<accession>A0A1I0RLM3</accession>
<dbReference type="PANTHER" id="PTHR40076:SF1">
    <property type="entry name" value="MEMBRANE PROTEIN"/>
    <property type="match status" value="1"/>
</dbReference>
<reference evidence="2 3" key="1">
    <citation type="submission" date="2016-10" db="EMBL/GenBank/DDBJ databases">
        <authorList>
            <person name="de Groot N.N."/>
        </authorList>
    </citation>
    <scope>NUCLEOTIDE SEQUENCE [LARGE SCALE GENOMIC DNA]</scope>
    <source>
        <strain evidence="2 3">DSM 9179</strain>
    </source>
</reference>
<name>A0A1I0RLM3_9FIRM</name>
<evidence type="ECO:0000313" key="3">
    <source>
        <dbReference type="Proteomes" id="UP000199701"/>
    </source>
</evidence>
<dbReference type="RefSeq" id="WP_092456824.1">
    <property type="nucleotide sequence ID" value="NZ_FOJI01000018.1"/>
</dbReference>
<feature type="transmembrane region" description="Helical" evidence="1">
    <location>
        <begin position="254"/>
        <end position="279"/>
    </location>
</feature>
<keyword evidence="3" id="KW-1185">Reference proteome</keyword>
<keyword evidence="1" id="KW-0812">Transmembrane</keyword>
<evidence type="ECO:0000256" key="1">
    <source>
        <dbReference type="SAM" id="Phobius"/>
    </source>
</evidence>
<feature type="transmembrane region" description="Helical" evidence="1">
    <location>
        <begin position="195"/>
        <end position="212"/>
    </location>
</feature>
<protein>
    <recommendedName>
        <fullName evidence="4">DUF975 family protein</fullName>
    </recommendedName>
</protein>
<dbReference type="OrthoDB" id="9784844at2"/>
<dbReference type="Proteomes" id="UP000199701">
    <property type="component" value="Unassembled WGS sequence"/>
</dbReference>
<feature type="transmembrane region" description="Helical" evidence="1">
    <location>
        <begin position="20"/>
        <end position="38"/>
    </location>
</feature>
<proteinExistence type="predicted"/>
<keyword evidence="1" id="KW-1133">Transmembrane helix</keyword>
<dbReference type="InterPro" id="IPR010380">
    <property type="entry name" value="DUF975"/>
</dbReference>
<evidence type="ECO:0008006" key="4">
    <source>
        <dbReference type="Google" id="ProtNLM"/>
    </source>
</evidence>
<dbReference type="AlphaFoldDB" id="A0A1I0RLM3"/>
<gene>
    <name evidence="2" type="ORF">SAMN05421659_11819</name>
</gene>
<dbReference type="Pfam" id="PF06161">
    <property type="entry name" value="DUF975"/>
    <property type="match status" value="1"/>
</dbReference>
<dbReference type="EMBL" id="FOJI01000018">
    <property type="protein sequence ID" value="SEW41781.1"/>
    <property type="molecule type" value="Genomic_DNA"/>
</dbReference>
<organism evidence="2 3">
    <name type="scientific">[Clostridium] fimetarium</name>
    <dbReference type="NCBI Taxonomy" id="99656"/>
    <lineage>
        <taxon>Bacteria</taxon>
        <taxon>Bacillati</taxon>
        <taxon>Bacillota</taxon>
        <taxon>Clostridia</taxon>
        <taxon>Lachnospirales</taxon>
        <taxon>Lachnospiraceae</taxon>
    </lineage>
</organism>